<dbReference type="EMBL" id="NHTK01006126">
    <property type="protein sequence ID" value="PPQ63325.1"/>
    <property type="molecule type" value="Genomic_DNA"/>
</dbReference>
<proteinExistence type="predicted"/>
<comment type="caution">
    <text evidence="2">The sequence shown here is derived from an EMBL/GenBank/DDBJ whole genome shotgun (WGS) entry which is preliminary data.</text>
</comment>
<accession>A0A409VD17</accession>
<feature type="region of interest" description="Disordered" evidence="1">
    <location>
        <begin position="67"/>
        <end position="126"/>
    </location>
</feature>
<name>A0A409VD17_9AGAR</name>
<reference evidence="2 3" key="1">
    <citation type="journal article" date="2018" name="Evol. Lett.">
        <title>Horizontal gene cluster transfer increased hallucinogenic mushroom diversity.</title>
        <authorList>
            <person name="Reynolds H.T."/>
            <person name="Vijayakumar V."/>
            <person name="Gluck-Thaler E."/>
            <person name="Korotkin H.B."/>
            <person name="Matheny P.B."/>
            <person name="Slot J.C."/>
        </authorList>
    </citation>
    <scope>NUCLEOTIDE SEQUENCE [LARGE SCALE GENOMIC DNA]</scope>
    <source>
        <strain evidence="2 3">2629</strain>
    </source>
</reference>
<feature type="compositionally biased region" description="Low complexity" evidence="1">
    <location>
        <begin position="110"/>
        <end position="119"/>
    </location>
</feature>
<sequence length="267" mass="29006">MMDPEVIVDSNETDDHVGTSQVEEIELEAHHVTVCKETQESLGYGDFLDCPSFPAHSKESWDIMGINPESIDATPKPDVPEPENVAAVDTPYQKPRQELEVDVPATTLHSGTGPSTSESTSRRDLSKIPRSLWPLYLTPKKRSPNLIKRPKTPRQGNTDTQADQLQVASTSGAQPQAAGLSDQSKSTASSAIGSVSGPGTPINHGAPNLSLPHYAQSAGSESPSKMTRDTAHRRALDLTQDIVNREIYLARDRRLLARLILRAKGDD</sequence>
<gene>
    <name evidence="2" type="ORF">CVT24_006770</name>
</gene>
<keyword evidence="3" id="KW-1185">Reference proteome</keyword>
<evidence type="ECO:0000256" key="1">
    <source>
        <dbReference type="SAM" id="MobiDB-lite"/>
    </source>
</evidence>
<protein>
    <submittedName>
        <fullName evidence="2">Uncharacterized protein</fullName>
    </submittedName>
</protein>
<evidence type="ECO:0000313" key="2">
    <source>
        <dbReference type="EMBL" id="PPQ63325.1"/>
    </source>
</evidence>
<feature type="region of interest" description="Disordered" evidence="1">
    <location>
        <begin position="139"/>
        <end position="230"/>
    </location>
</feature>
<evidence type="ECO:0000313" key="3">
    <source>
        <dbReference type="Proteomes" id="UP000284842"/>
    </source>
</evidence>
<dbReference type="InParanoid" id="A0A409VD17"/>
<organism evidence="2 3">
    <name type="scientific">Panaeolus cyanescens</name>
    <dbReference type="NCBI Taxonomy" id="181874"/>
    <lineage>
        <taxon>Eukaryota</taxon>
        <taxon>Fungi</taxon>
        <taxon>Dikarya</taxon>
        <taxon>Basidiomycota</taxon>
        <taxon>Agaricomycotina</taxon>
        <taxon>Agaricomycetes</taxon>
        <taxon>Agaricomycetidae</taxon>
        <taxon>Agaricales</taxon>
        <taxon>Agaricineae</taxon>
        <taxon>Galeropsidaceae</taxon>
        <taxon>Panaeolus</taxon>
    </lineage>
</organism>
<dbReference type="Proteomes" id="UP000284842">
    <property type="component" value="Unassembled WGS sequence"/>
</dbReference>
<feature type="compositionally biased region" description="Basic residues" evidence="1">
    <location>
        <begin position="139"/>
        <end position="152"/>
    </location>
</feature>
<feature type="compositionally biased region" description="Polar residues" evidence="1">
    <location>
        <begin position="181"/>
        <end position="193"/>
    </location>
</feature>
<feature type="compositionally biased region" description="Polar residues" evidence="1">
    <location>
        <begin position="154"/>
        <end position="174"/>
    </location>
</feature>
<dbReference type="AlphaFoldDB" id="A0A409VD17"/>